<dbReference type="InterPro" id="IPR002931">
    <property type="entry name" value="Transglutaminase-like"/>
</dbReference>
<keyword evidence="5" id="KW-1185">Reference proteome</keyword>
<evidence type="ECO:0000313" key="4">
    <source>
        <dbReference type="EMBL" id="MCY4726185.1"/>
    </source>
</evidence>
<keyword evidence="2" id="KW-0812">Transmembrane</keyword>
<sequence length="744" mass="79642">MSRARGATVDVAVILVAMLAVLSILDDTFADRRYLVSGMVPVAVLLVLALVASRVREGGWWYTLAAVVLFSPLGALVALREPGPYLLPTFATMSRLHADAVNAPTTLVSTVPPVDPTGVVALVPFLIGFFATLPAAWLALGTTRALAPVVPLVVALAATIPLGVLVPTLLVPRGVFIGILLVAWSAVRARRREGAAPGRVHASLAAPLTTVVTVALVSGIVALLVPDTDQSDRVLLRGREESPLASGAASSVLPPEPEGADVLFRARGVPDGLRLRFATLDLYTPEGWVPAEESPGSEGYGTFKRIGSDVAPLHPGRTVVVRVRMRPGYDSDWLPMLGELTSIDLDWNPGRTDVADVRYNQATASAVVLGGVDARDAYSFESVVPVGGFTRRDATREPSEDQTQPAGAFLDDYLRPFARDELLPLERVLLLARYLRTNGLVRYEVDVAQTPDDLGRQMLGSRRVTGTPFQYSALMALGASRLGVPARVVTGADVGRRGVVDHGDVLTWVELQFADGTWRPLDPERFLGSPVDQGASPTSSDPGDFVNDQLAQASKGEDDEIRPPSGSTNADGSPVSGRPAWQLALACVVVLVAAALVALLLVPLVKLLRRARRRRTSSWSRLYVNGWQEVLDAARDRGTPVAEGWSRVAQARAIGSGLDLARRADAAVFAPGPPDDRSDDFWNACQDLRRRLVAAVPARRRWWAHLNPASLVAGMARRRRGDGSTGPEVRREDRGAGRQQPASA</sequence>
<keyword evidence="2" id="KW-0472">Membrane</keyword>
<feature type="transmembrane region" description="Helical" evidence="2">
    <location>
        <begin position="32"/>
        <end position="52"/>
    </location>
</feature>
<name>A0ABT4CB54_9ACTN</name>
<dbReference type="Pfam" id="PF01841">
    <property type="entry name" value="Transglut_core"/>
    <property type="match status" value="1"/>
</dbReference>
<feature type="transmembrane region" description="Helical" evidence="2">
    <location>
        <begin position="583"/>
        <end position="605"/>
    </location>
</feature>
<feature type="transmembrane region" description="Helical" evidence="2">
    <location>
        <begin position="59"/>
        <end position="79"/>
    </location>
</feature>
<dbReference type="RefSeq" id="WP_268111015.1">
    <property type="nucleotide sequence ID" value="NZ_JAPPUX010000002.1"/>
</dbReference>
<feature type="region of interest" description="Disordered" evidence="1">
    <location>
        <begin position="525"/>
        <end position="575"/>
    </location>
</feature>
<feature type="region of interest" description="Disordered" evidence="1">
    <location>
        <begin position="715"/>
        <end position="744"/>
    </location>
</feature>
<protein>
    <recommendedName>
        <fullName evidence="3">Transglutaminase-like domain-containing protein</fullName>
    </recommendedName>
</protein>
<evidence type="ECO:0000313" key="5">
    <source>
        <dbReference type="Proteomes" id="UP001074726"/>
    </source>
</evidence>
<dbReference type="PANTHER" id="PTHR42736:SF1">
    <property type="entry name" value="PROTEIN-GLUTAMINE GAMMA-GLUTAMYLTRANSFERASE"/>
    <property type="match status" value="1"/>
</dbReference>
<dbReference type="InterPro" id="IPR052901">
    <property type="entry name" value="Bact_TGase-like"/>
</dbReference>
<accession>A0ABT4CB54</accession>
<dbReference type="InterPro" id="IPR038765">
    <property type="entry name" value="Papain-like_cys_pep_sf"/>
</dbReference>
<keyword evidence="2" id="KW-1133">Transmembrane helix</keyword>
<gene>
    <name evidence="4" type="ORF">NYO98_07825</name>
</gene>
<feature type="transmembrane region" description="Helical" evidence="2">
    <location>
        <begin position="170"/>
        <end position="189"/>
    </location>
</feature>
<dbReference type="SUPFAM" id="SSF54001">
    <property type="entry name" value="Cysteine proteinases"/>
    <property type="match status" value="1"/>
</dbReference>
<dbReference type="Proteomes" id="UP001074726">
    <property type="component" value="Unassembled WGS sequence"/>
</dbReference>
<evidence type="ECO:0000256" key="2">
    <source>
        <dbReference type="SAM" id="Phobius"/>
    </source>
</evidence>
<feature type="transmembrane region" description="Helical" evidence="2">
    <location>
        <begin position="145"/>
        <end position="164"/>
    </location>
</feature>
<reference evidence="4" key="1">
    <citation type="submission" date="2022-08" db="EMBL/GenBank/DDBJ databases">
        <title>Genome sequencing of Nocardioides sp. STR2.</title>
        <authorList>
            <person name="So Y."/>
        </authorList>
    </citation>
    <scope>NUCLEOTIDE SEQUENCE</scope>
    <source>
        <strain evidence="4">STR2</strain>
    </source>
</reference>
<comment type="caution">
    <text evidence="4">The sequence shown here is derived from an EMBL/GenBank/DDBJ whole genome shotgun (WGS) entry which is preliminary data.</text>
</comment>
<feature type="transmembrane region" description="Helical" evidence="2">
    <location>
        <begin position="119"/>
        <end position="138"/>
    </location>
</feature>
<dbReference type="EMBL" id="JAPPUX010000002">
    <property type="protein sequence ID" value="MCY4726185.1"/>
    <property type="molecule type" value="Genomic_DNA"/>
</dbReference>
<feature type="transmembrane region" description="Helical" evidence="2">
    <location>
        <begin position="201"/>
        <end position="225"/>
    </location>
</feature>
<organism evidence="4 5">
    <name type="scientific">Nocardioides pini</name>
    <dbReference type="NCBI Taxonomy" id="2975053"/>
    <lineage>
        <taxon>Bacteria</taxon>
        <taxon>Bacillati</taxon>
        <taxon>Actinomycetota</taxon>
        <taxon>Actinomycetes</taxon>
        <taxon>Propionibacteriales</taxon>
        <taxon>Nocardioidaceae</taxon>
        <taxon>Nocardioides</taxon>
    </lineage>
</organism>
<dbReference type="PANTHER" id="PTHR42736">
    <property type="entry name" value="PROTEIN-GLUTAMINE GAMMA-GLUTAMYLTRANSFERASE"/>
    <property type="match status" value="1"/>
</dbReference>
<feature type="transmembrane region" description="Helical" evidence="2">
    <location>
        <begin position="7"/>
        <end position="26"/>
    </location>
</feature>
<feature type="domain" description="Transglutaminase-like" evidence="3">
    <location>
        <begin position="418"/>
        <end position="523"/>
    </location>
</feature>
<evidence type="ECO:0000256" key="1">
    <source>
        <dbReference type="SAM" id="MobiDB-lite"/>
    </source>
</evidence>
<proteinExistence type="predicted"/>
<evidence type="ECO:0000259" key="3">
    <source>
        <dbReference type="Pfam" id="PF01841"/>
    </source>
</evidence>